<name>A0A1J5QU71_9ZZZZ</name>
<dbReference type="AlphaFoldDB" id="A0A1J5QU71"/>
<dbReference type="EMBL" id="MLJW01000454">
    <property type="protein sequence ID" value="OIQ86866.1"/>
    <property type="molecule type" value="Genomic_DNA"/>
</dbReference>
<comment type="caution">
    <text evidence="2">The sequence shown here is derived from an EMBL/GenBank/DDBJ whole genome shotgun (WGS) entry which is preliminary data.</text>
</comment>
<evidence type="ECO:0000313" key="2">
    <source>
        <dbReference type="EMBL" id="OIQ86866.1"/>
    </source>
</evidence>
<evidence type="ECO:0000256" key="1">
    <source>
        <dbReference type="SAM" id="MobiDB-lite"/>
    </source>
</evidence>
<feature type="compositionally biased region" description="Low complexity" evidence="1">
    <location>
        <begin position="263"/>
        <end position="273"/>
    </location>
</feature>
<accession>A0A1J5QU71</accession>
<protein>
    <submittedName>
        <fullName evidence="2">Uncharacterized protein</fullName>
    </submittedName>
</protein>
<sequence>MQRLDQQTDIDELVGEQAVVGIGELGLELHRAGRRVDLVIHRGQAARRQQLAAFAVEGLDLQARARTHALQDGGKIVGGNGEDDGDRLRLGDDEDAIDVAGVHHVAGVDQAQAEAAGNGRSEPGEAKLQPGVGHLRLIHLHRAQRLAHQRFLGIDLLPGDRVLRQQAAIAGQIQPGVVVQRLIPDQLATGLIERHLKGPRIDFGQQRAGLHQLPLASGNAHQLAVHPGLDGDGIARRDRTQRVDRHVDVAARGSRGHHRHRPAGAGHAPAPAGRRLRRTPGEEQRHGRGDQDSECDPESGVFYLIHSLVTTSGVNIKGKTCPRHRQTAVRGSPDCHAALAMTGLPAAHWRGGGG</sequence>
<feature type="region of interest" description="Disordered" evidence="1">
    <location>
        <begin position="250"/>
        <end position="297"/>
    </location>
</feature>
<organism evidence="2">
    <name type="scientific">mine drainage metagenome</name>
    <dbReference type="NCBI Taxonomy" id="410659"/>
    <lineage>
        <taxon>unclassified sequences</taxon>
        <taxon>metagenomes</taxon>
        <taxon>ecological metagenomes</taxon>
    </lineage>
</organism>
<gene>
    <name evidence="2" type="ORF">GALL_312640</name>
</gene>
<proteinExistence type="predicted"/>
<reference evidence="2" key="1">
    <citation type="submission" date="2016-10" db="EMBL/GenBank/DDBJ databases">
        <title>Sequence of Gallionella enrichment culture.</title>
        <authorList>
            <person name="Poehlein A."/>
            <person name="Muehling M."/>
            <person name="Daniel R."/>
        </authorList>
    </citation>
    <scope>NUCLEOTIDE SEQUENCE</scope>
</reference>
<feature type="compositionally biased region" description="Basic and acidic residues" evidence="1">
    <location>
        <begin position="279"/>
        <end position="291"/>
    </location>
</feature>